<accession>A0A3S0P9B8</accession>
<reference evidence="1 2" key="1">
    <citation type="submission" date="2018-12" db="EMBL/GenBank/DDBJ databases">
        <title>Lysinibacillus antri sp. nov., isolated from a cave soil.</title>
        <authorList>
            <person name="Narsing Rao M.P."/>
            <person name="Zhang H."/>
            <person name="Dong Z.-Y."/>
            <person name="Niu X.-K."/>
            <person name="Zhang K."/>
            <person name="Fang B.-Z."/>
            <person name="Kang Y.-Q."/>
            <person name="Xiao M."/>
            <person name="Li W.-J."/>
        </authorList>
    </citation>
    <scope>NUCLEOTIDE SEQUENCE [LARGE SCALE GENOMIC DNA]</scope>
    <source>
        <strain evidence="1 2">SYSU K30002</strain>
    </source>
</reference>
<name>A0A3S0P9B8_9BACI</name>
<dbReference type="AlphaFoldDB" id="A0A3S0P9B8"/>
<sequence length="89" mass="9303">MVILGGVPNNGQMIVARNTNVSVREGGNIKGIVIANSLLADGDTSITYGSPVVPISKPIPTTPKTEKVIGGIDLLSELFIEDALMEIVE</sequence>
<proteinExistence type="predicted"/>
<dbReference type="Proteomes" id="UP000287910">
    <property type="component" value="Unassembled WGS sequence"/>
</dbReference>
<organism evidence="1 2">
    <name type="scientific">Lysinibacillus antri</name>
    <dbReference type="NCBI Taxonomy" id="2498145"/>
    <lineage>
        <taxon>Bacteria</taxon>
        <taxon>Bacillati</taxon>
        <taxon>Bacillota</taxon>
        <taxon>Bacilli</taxon>
        <taxon>Bacillales</taxon>
        <taxon>Bacillaceae</taxon>
        <taxon>Lysinibacillus</taxon>
    </lineage>
</organism>
<dbReference type="RefSeq" id="WP_126657984.1">
    <property type="nucleotide sequence ID" value="NZ_RYYR01000005.1"/>
</dbReference>
<comment type="caution">
    <text evidence="1">The sequence shown here is derived from an EMBL/GenBank/DDBJ whole genome shotgun (WGS) entry which is preliminary data.</text>
</comment>
<protein>
    <submittedName>
        <fullName evidence="1">Uncharacterized protein</fullName>
    </submittedName>
</protein>
<dbReference type="EMBL" id="RYYR01000005">
    <property type="protein sequence ID" value="RUL55134.1"/>
    <property type="molecule type" value="Genomic_DNA"/>
</dbReference>
<evidence type="ECO:0000313" key="2">
    <source>
        <dbReference type="Proteomes" id="UP000287910"/>
    </source>
</evidence>
<keyword evidence="2" id="KW-1185">Reference proteome</keyword>
<evidence type="ECO:0000313" key="1">
    <source>
        <dbReference type="EMBL" id="RUL55134.1"/>
    </source>
</evidence>
<gene>
    <name evidence="1" type="ORF">EK386_05245</name>
</gene>